<protein>
    <submittedName>
        <fullName evidence="4">DNA polymerase epsilon subunit 3</fullName>
    </submittedName>
</protein>
<evidence type="ECO:0000256" key="1">
    <source>
        <dbReference type="ARBA" id="ARBA00004123"/>
    </source>
</evidence>
<keyword evidence="2" id="KW-0539">Nucleus</keyword>
<dbReference type="InterPro" id="IPR009072">
    <property type="entry name" value="Histone-fold"/>
</dbReference>
<dbReference type="GO" id="GO:0008622">
    <property type="term" value="C:epsilon DNA polymerase complex"/>
    <property type="evidence" value="ECO:0007669"/>
    <property type="project" value="TreeGrafter"/>
</dbReference>
<name>A0A091DHM0_FUKDA</name>
<dbReference type="GO" id="GO:0031490">
    <property type="term" value="F:chromatin DNA binding"/>
    <property type="evidence" value="ECO:0007669"/>
    <property type="project" value="TreeGrafter"/>
</dbReference>
<dbReference type="InterPro" id="IPR051377">
    <property type="entry name" value="DNA_Pol-Epsilon_Subunit"/>
</dbReference>
<feature type="compositionally biased region" description="Basic residues" evidence="3">
    <location>
        <begin position="129"/>
        <end position="145"/>
    </location>
</feature>
<dbReference type="GO" id="GO:0031507">
    <property type="term" value="P:heterochromatin formation"/>
    <property type="evidence" value="ECO:0007669"/>
    <property type="project" value="TreeGrafter"/>
</dbReference>
<comment type="subcellular location">
    <subcellularLocation>
        <location evidence="1">Nucleus</location>
    </subcellularLocation>
</comment>
<dbReference type="PANTHER" id="PTHR46172">
    <property type="entry name" value="DNA POLYMERASE EPSILON SUBUNIT 3"/>
    <property type="match status" value="1"/>
</dbReference>
<evidence type="ECO:0000256" key="3">
    <source>
        <dbReference type="SAM" id="MobiDB-lite"/>
    </source>
</evidence>
<gene>
    <name evidence="4" type="ORF">H920_08910</name>
</gene>
<accession>A0A091DHM0</accession>
<dbReference type="GO" id="GO:0006974">
    <property type="term" value="P:DNA damage response"/>
    <property type="evidence" value="ECO:0007669"/>
    <property type="project" value="TreeGrafter"/>
</dbReference>
<evidence type="ECO:0000256" key="2">
    <source>
        <dbReference type="ARBA" id="ARBA00023242"/>
    </source>
</evidence>
<feature type="compositionally biased region" description="Basic and acidic residues" evidence="3">
    <location>
        <begin position="95"/>
        <end position="108"/>
    </location>
</feature>
<dbReference type="Gene3D" id="1.10.20.10">
    <property type="entry name" value="Histone, subunit A"/>
    <property type="match status" value="1"/>
</dbReference>
<dbReference type="Proteomes" id="UP000028990">
    <property type="component" value="Unassembled WGS sequence"/>
</dbReference>
<organism evidence="4 5">
    <name type="scientific">Fukomys damarensis</name>
    <name type="common">Damaraland mole rat</name>
    <name type="synonym">Cryptomys damarensis</name>
    <dbReference type="NCBI Taxonomy" id="885580"/>
    <lineage>
        <taxon>Eukaryota</taxon>
        <taxon>Metazoa</taxon>
        <taxon>Chordata</taxon>
        <taxon>Craniata</taxon>
        <taxon>Vertebrata</taxon>
        <taxon>Euteleostomi</taxon>
        <taxon>Mammalia</taxon>
        <taxon>Eutheria</taxon>
        <taxon>Euarchontoglires</taxon>
        <taxon>Glires</taxon>
        <taxon>Rodentia</taxon>
        <taxon>Hystricomorpha</taxon>
        <taxon>Bathyergidae</taxon>
        <taxon>Fukomys</taxon>
    </lineage>
</organism>
<dbReference type="SUPFAM" id="SSF47113">
    <property type="entry name" value="Histone-fold"/>
    <property type="match status" value="1"/>
</dbReference>
<evidence type="ECO:0000313" key="5">
    <source>
        <dbReference type="Proteomes" id="UP000028990"/>
    </source>
</evidence>
<dbReference type="EMBL" id="KN122569">
    <property type="protein sequence ID" value="KFO29755.1"/>
    <property type="molecule type" value="Genomic_DNA"/>
</dbReference>
<sequence length="145" mass="16279">MGSLLARHLEDVGMGTRVRQDTRGTVGHSVGNLGQDGCLKGSNLSSVGSLDKSHANNFTLKGRRKDASDVLSSIQEMEFQGFIAPLKEALEACRQEQKGKKEASEQKKTRPKKKQIQRSKTGAGMRMMMKMKRGWKKMNRMKRRK</sequence>
<feature type="region of interest" description="Disordered" evidence="3">
    <location>
        <begin position="95"/>
        <end position="145"/>
    </location>
</feature>
<keyword evidence="5" id="KW-1185">Reference proteome</keyword>
<dbReference type="AlphaFoldDB" id="A0A091DHM0"/>
<evidence type="ECO:0000313" key="4">
    <source>
        <dbReference type="EMBL" id="KFO29755.1"/>
    </source>
</evidence>
<reference evidence="4 5" key="1">
    <citation type="submission" date="2013-11" db="EMBL/GenBank/DDBJ databases">
        <title>The Damaraland mole rat (Fukomys damarensis) genome and evolution of African mole rats.</title>
        <authorList>
            <person name="Gladyshev V.N."/>
            <person name="Fang X."/>
        </authorList>
    </citation>
    <scope>NUCLEOTIDE SEQUENCE [LARGE SCALE GENOMIC DNA]</scope>
    <source>
        <tissue evidence="4">Liver</tissue>
    </source>
</reference>
<proteinExistence type="predicted"/>
<dbReference type="GO" id="GO:0006272">
    <property type="term" value="P:leading strand elongation"/>
    <property type="evidence" value="ECO:0007669"/>
    <property type="project" value="TreeGrafter"/>
</dbReference>
<dbReference type="PANTHER" id="PTHR46172:SF1">
    <property type="entry name" value="DNA POLYMERASE EPSILON SUBUNIT 3"/>
    <property type="match status" value="1"/>
</dbReference>
<dbReference type="GO" id="GO:0008623">
    <property type="term" value="C:CHRAC"/>
    <property type="evidence" value="ECO:0007669"/>
    <property type="project" value="TreeGrafter"/>
</dbReference>
<dbReference type="GO" id="GO:0046982">
    <property type="term" value="F:protein heterodimerization activity"/>
    <property type="evidence" value="ECO:0007669"/>
    <property type="project" value="InterPro"/>
</dbReference>